<evidence type="ECO:0000256" key="1">
    <source>
        <dbReference type="ARBA" id="ARBA00000085"/>
    </source>
</evidence>
<dbReference type="PANTHER" id="PTHR24421:SF10">
    <property type="entry name" value="NITRATE_NITRITE SENSOR PROTEIN NARQ"/>
    <property type="match status" value="1"/>
</dbReference>
<dbReference type="RefSeq" id="WP_165336550.1">
    <property type="nucleotide sequence ID" value="NZ_JAAKZW010000288.1"/>
</dbReference>
<feature type="transmembrane region" description="Helical" evidence="9">
    <location>
        <begin position="130"/>
        <end position="152"/>
    </location>
</feature>
<evidence type="ECO:0000256" key="5">
    <source>
        <dbReference type="ARBA" id="ARBA00022741"/>
    </source>
</evidence>
<comment type="catalytic activity">
    <reaction evidence="1">
        <text>ATP + protein L-histidine = ADP + protein N-phospho-L-histidine.</text>
        <dbReference type="EC" id="2.7.13.3"/>
    </reaction>
</comment>
<dbReference type="GO" id="GO:0000155">
    <property type="term" value="F:phosphorelay sensor kinase activity"/>
    <property type="evidence" value="ECO:0007669"/>
    <property type="project" value="InterPro"/>
</dbReference>
<feature type="domain" description="Signal transduction histidine kinase subgroup 3 dimerisation and phosphoacceptor" evidence="11">
    <location>
        <begin position="193"/>
        <end position="257"/>
    </location>
</feature>
<evidence type="ECO:0000259" key="11">
    <source>
        <dbReference type="Pfam" id="PF07730"/>
    </source>
</evidence>
<keyword evidence="7" id="KW-0067">ATP-binding</keyword>
<evidence type="ECO:0000313" key="12">
    <source>
        <dbReference type="EMBL" id="NGO81147.1"/>
    </source>
</evidence>
<keyword evidence="9" id="KW-1133">Transmembrane helix</keyword>
<evidence type="ECO:0000256" key="7">
    <source>
        <dbReference type="ARBA" id="ARBA00022840"/>
    </source>
</evidence>
<dbReference type="InterPro" id="IPR003594">
    <property type="entry name" value="HATPase_dom"/>
</dbReference>
<evidence type="ECO:0000259" key="10">
    <source>
        <dbReference type="Pfam" id="PF02518"/>
    </source>
</evidence>
<keyword evidence="5" id="KW-0547">Nucleotide-binding</keyword>
<evidence type="ECO:0000313" key="13">
    <source>
        <dbReference type="Proteomes" id="UP000481109"/>
    </source>
</evidence>
<keyword evidence="8" id="KW-0902">Two-component regulatory system</keyword>
<dbReference type="GO" id="GO:0005524">
    <property type="term" value="F:ATP binding"/>
    <property type="evidence" value="ECO:0007669"/>
    <property type="project" value="UniProtKB-KW"/>
</dbReference>
<keyword evidence="9" id="KW-0812">Transmembrane</keyword>
<protein>
    <recommendedName>
        <fullName evidence="2">histidine kinase</fullName>
        <ecNumber evidence="2">2.7.13.3</ecNumber>
    </recommendedName>
</protein>
<dbReference type="Pfam" id="PF02518">
    <property type="entry name" value="HATPase_c"/>
    <property type="match status" value="1"/>
</dbReference>
<dbReference type="PANTHER" id="PTHR24421">
    <property type="entry name" value="NITRATE/NITRITE SENSOR PROTEIN NARX-RELATED"/>
    <property type="match status" value="1"/>
</dbReference>
<keyword evidence="6 12" id="KW-0418">Kinase</keyword>
<evidence type="ECO:0000256" key="3">
    <source>
        <dbReference type="ARBA" id="ARBA00022553"/>
    </source>
</evidence>
<dbReference type="InterPro" id="IPR036890">
    <property type="entry name" value="HATPase_C_sf"/>
</dbReference>
<dbReference type="Gene3D" id="3.30.565.10">
    <property type="entry name" value="Histidine kinase-like ATPase, C-terminal domain"/>
    <property type="match status" value="1"/>
</dbReference>
<keyword evidence="9" id="KW-0472">Membrane</keyword>
<reference evidence="12 13" key="1">
    <citation type="submission" date="2020-02" db="EMBL/GenBank/DDBJ databases">
        <title>Whole-genome analyses of novel actinobacteria.</title>
        <authorList>
            <person name="Sahin N."/>
            <person name="Tokatli A."/>
        </authorList>
    </citation>
    <scope>NUCLEOTIDE SEQUENCE [LARGE SCALE GENOMIC DNA]</scope>
    <source>
        <strain evidence="12 13">YC504</strain>
    </source>
</reference>
<keyword evidence="4" id="KW-0808">Transferase</keyword>
<dbReference type="AlphaFoldDB" id="A0A6G4XWG1"/>
<dbReference type="GO" id="GO:0016020">
    <property type="term" value="C:membrane"/>
    <property type="evidence" value="ECO:0007669"/>
    <property type="project" value="InterPro"/>
</dbReference>
<dbReference type="Pfam" id="PF07730">
    <property type="entry name" value="HisKA_3"/>
    <property type="match status" value="1"/>
</dbReference>
<feature type="transmembrane region" description="Helical" evidence="9">
    <location>
        <begin position="12"/>
        <end position="39"/>
    </location>
</feature>
<dbReference type="InterPro" id="IPR050482">
    <property type="entry name" value="Sensor_HK_TwoCompSys"/>
</dbReference>
<dbReference type="GO" id="GO:0046983">
    <property type="term" value="F:protein dimerization activity"/>
    <property type="evidence" value="ECO:0007669"/>
    <property type="project" value="InterPro"/>
</dbReference>
<dbReference type="EMBL" id="JAAKZW010000288">
    <property type="protein sequence ID" value="NGO81147.1"/>
    <property type="molecule type" value="Genomic_DNA"/>
</dbReference>
<sequence length="381" mass="41096">MKSLVRRGLRLTAGLTLGACSALVELLFALLSGLALLLVQAWPRARGAVLRPVHRLARRLAEWERRRLAAYLGVESSSAYTPERALRYVAARWPLGLLGAVCLLCVLIGAAYGAYLFLGWFVSEVNSPSTVLFSGLAGLFLLFLALQGALAVGDLEKKLARHHLGPSEQEELQRRIEELAVSRAGVVEAVHDERRRIERDLHDGVQQRLVALGMLLGRALRGQDPQRREELLRQAHEESRLALGDLREVAWRVYPVALDEAGLGAALETVVERTSIPVRLDYGLAEEPDRPVATVAYFVVSEAVTNAVKHSRATSISVRLRQKATPGQLVVTVEDDGIGGADPAGGGLVGLSRRAAALDGTLVVHSPPGGPTLITAELPCA</sequence>
<keyword evidence="3" id="KW-0597">Phosphoprotein</keyword>
<keyword evidence="13" id="KW-1185">Reference proteome</keyword>
<feature type="domain" description="Histidine kinase/HSP90-like ATPase" evidence="10">
    <location>
        <begin position="297"/>
        <end position="379"/>
    </location>
</feature>
<dbReference type="Proteomes" id="UP000481109">
    <property type="component" value="Unassembled WGS sequence"/>
</dbReference>
<organism evidence="12 13">
    <name type="scientific">Streptomyces mesophilus</name>
    <dbReference type="NCBI Taxonomy" id="1775132"/>
    <lineage>
        <taxon>Bacteria</taxon>
        <taxon>Bacillati</taxon>
        <taxon>Actinomycetota</taxon>
        <taxon>Actinomycetes</taxon>
        <taxon>Kitasatosporales</taxon>
        <taxon>Streptomycetaceae</taxon>
        <taxon>Streptomyces</taxon>
    </lineage>
</organism>
<name>A0A6G4XWG1_9ACTN</name>
<evidence type="ECO:0000256" key="9">
    <source>
        <dbReference type="SAM" id="Phobius"/>
    </source>
</evidence>
<dbReference type="Gene3D" id="1.20.5.1930">
    <property type="match status" value="1"/>
</dbReference>
<comment type="caution">
    <text evidence="12">The sequence shown here is derived from an EMBL/GenBank/DDBJ whole genome shotgun (WGS) entry which is preliminary data.</text>
</comment>
<evidence type="ECO:0000256" key="6">
    <source>
        <dbReference type="ARBA" id="ARBA00022777"/>
    </source>
</evidence>
<evidence type="ECO:0000256" key="2">
    <source>
        <dbReference type="ARBA" id="ARBA00012438"/>
    </source>
</evidence>
<dbReference type="SUPFAM" id="SSF55874">
    <property type="entry name" value="ATPase domain of HSP90 chaperone/DNA topoisomerase II/histidine kinase"/>
    <property type="match status" value="1"/>
</dbReference>
<evidence type="ECO:0000256" key="4">
    <source>
        <dbReference type="ARBA" id="ARBA00022679"/>
    </source>
</evidence>
<proteinExistence type="predicted"/>
<dbReference type="EC" id="2.7.13.3" evidence="2"/>
<feature type="transmembrane region" description="Helical" evidence="9">
    <location>
        <begin position="95"/>
        <end position="118"/>
    </location>
</feature>
<dbReference type="InterPro" id="IPR011712">
    <property type="entry name" value="Sig_transdc_His_kin_sub3_dim/P"/>
</dbReference>
<accession>A0A6G4XWG1</accession>
<evidence type="ECO:0000256" key="8">
    <source>
        <dbReference type="ARBA" id="ARBA00023012"/>
    </source>
</evidence>
<dbReference type="CDD" id="cd16917">
    <property type="entry name" value="HATPase_UhpB-NarQ-NarX-like"/>
    <property type="match status" value="1"/>
</dbReference>
<gene>
    <name evidence="12" type="ORF">G6045_36615</name>
</gene>